<dbReference type="InterPro" id="IPR011576">
    <property type="entry name" value="Pyridox_Oxase_N"/>
</dbReference>
<proteinExistence type="inferred from homology"/>
<evidence type="ECO:0000256" key="1">
    <source>
        <dbReference type="ARBA" id="ARBA00007301"/>
    </source>
</evidence>
<evidence type="ECO:0000259" key="7">
    <source>
        <dbReference type="Pfam" id="PF01243"/>
    </source>
</evidence>
<name>A0A7G6YD91_9MICO</name>
<evidence type="ECO:0000313" key="9">
    <source>
        <dbReference type="EMBL" id="QNE36456.1"/>
    </source>
</evidence>
<evidence type="ECO:0000256" key="3">
    <source>
        <dbReference type="ARBA" id="ARBA00022643"/>
    </source>
</evidence>
<protein>
    <submittedName>
        <fullName evidence="9">Pyridoxamine 5'-phosphate oxidase</fullName>
        <ecNumber evidence="9">1.4.3.5</ecNumber>
    </submittedName>
</protein>
<evidence type="ECO:0000256" key="6">
    <source>
        <dbReference type="SAM" id="MobiDB-lite"/>
    </source>
</evidence>
<feature type="binding site" evidence="5">
    <location>
        <position position="81"/>
    </location>
    <ligand>
        <name>FMN</name>
        <dbReference type="ChEBI" id="CHEBI:58210"/>
    </ligand>
</feature>
<comment type="similarity">
    <text evidence="1">Belongs to the pyridoxamine 5'-phosphate oxidase family.</text>
</comment>
<dbReference type="EC" id="1.4.3.5" evidence="9"/>
<dbReference type="GO" id="GO:0010181">
    <property type="term" value="F:FMN binding"/>
    <property type="evidence" value="ECO:0007669"/>
    <property type="project" value="InterPro"/>
</dbReference>
<dbReference type="RefSeq" id="WP_185275893.1">
    <property type="nucleotide sequence ID" value="NZ_CP043641.1"/>
</dbReference>
<dbReference type="Gene3D" id="2.30.110.10">
    <property type="entry name" value="Electron Transport, Fmn-binding Protein, Chain A"/>
    <property type="match status" value="1"/>
</dbReference>
<dbReference type="SUPFAM" id="SSF50475">
    <property type="entry name" value="FMN-binding split barrel"/>
    <property type="match status" value="1"/>
</dbReference>
<keyword evidence="4 9" id="KW-0560">Oxidoreductase</keyword>
<evidence type="ECO:0000256" key="4">
    <source>
        <dbReference type="ARBA" id="ARBA00023002"/>
    </source>
</evidence>
<evidence type="ECO:0000256" key="2">
    <source>
        <dbReference type="ARBA" id="ARBA00022630"/>
    </source>
</evidence>
<dbReference type="PANTHER" id="PTHR10851">
    <property type="entry name" value="PYRIDOXINE-5-PHOSPHATE OXIDASE"/>
    <property type="match status" value="1"/>
</dbReference>
<dbReference type="InterPro" id="IPR000659">
    <property type="entry name" value="Pyridox_Oxase"/>
</dbReference>
<feature type="domain" description="Pyridoxine 5'-phosphate oxidase dimerisation C-terminal" evidence="8">
    <location>
        <begin position="168"/>
        <end position="209"/>
    </location>
</feature>
<evidence type="ECO:0000256" key="5">
    <source>
        <dbReference type="PIRSR" id="PIRSR000190-2"/>
    </source>
</evidence>
<dbReference type="GO" id="GO:0008615">
    <property type="term" value="P:pyridoxine biosynthetic process"/>
    <property type="evidence" value="ECO:0007669"/>
    <property type="project" value="InterPro"/>
</dbReference>
<reference evidence="10" key="1">
    <citation type="submission" date="2019-09" db="EMBL/GenBank/DDBJ databases">
        <title>Antimicrobial potential of Antarctic Bacteria.</title>
        <authorList>
            <person name="Benaud N."/>
            <person name="Edwards R.J."/>
            <person name="Ferrari B.C."/>
        </authorList>
    </citation>
    <scope>NUCLEOTIDE SEQUENCE [LARGE SCALE GENOMIC DNA]</scope>
    <source>
        <strain evidence="10">INR9</strain>
    </source>
</reference>
<dbReference type="Pfam" id="PF10590">
    <property type="entry name" value="PNP_phzG_C"/>
    <property type="match status" value="1"/>
</dbReference>
<feature type="binding site" evidence="5">
    <location>
        <position position="181"/>
    </location>
    <ligand>
        <name>FMN</name>
        <dbReference type="ChEBI" id="CHEBI:58210"/>
    </ligand>
</feature>
<dbReference type="Pfam" id="PF01243">
    <property type="entry name" value="PNPOx_N"/>
    <property type="match status" value="1"/>
</dbReference>
<organism evidence="9 10">
    <name type="scientific">Leifsonia shinshuensis</name>
    <dbReference type="NCBI Taxonomy" id="150026"/>
    <lineage>
        <taxon>Bacteria</taxon>
        <taxon>Bacillati</taxon>
        <taxon>Actinomycetota</taxon>
        <taxon>Actinomycetes</taxon>
        <taxon>Micrococcales</taxon>
        <taxon>Microbacteriaceae</taxon>
        <taxon>Leifsonia</taxon>
    </lineage>
</organism>
<feature type="binding site" evidence="5">
    <location>
        <position position="104"/>
    </location>
    <ligand>
        <name>FMN</name>
        <dbReference type="ChEBI" id="CHEBI:58210"/>
    </ligand>
</feature>
<sequence length="209" mass="22014">MSDFLLGGSGMPPLPDASDAPADPGALLDAWLAEADRAGVREALAATLATASVDGVPSSRTLRLAALGADGVVFGTSAASRKGRDLAANPRASVTVYWRELALQLRLDGEVEVLSADASDALFADRPPAARAATVVSEQDAQLGDLGVLRARAEALAGGDPIARPDDWFGYRLVPSSIEFWQGSPDRLHRRLRYERAADGMWSVHGLQP</sequence>
<dbReference type="InterPro" id="IPR019576">
    <property type="entry name" value="Pyridoxamine_oxidase_dimer_C"/>
</dbReference>
<dbReference type="KEGG" id="lse:F1C12_15950"/>
<accession>A0A7G6YD91</accession>
<feature type="binding site" evidence="5">
    <location>
        <position position="82"/>
    </location>
    <ligand>
        <name>FMN</name>
        <dbReference type="ChEBI" id="CHEBI:58210"/>
    </ligand>
</feature>
<dbReference type="PANTHER" id="PTHR10851:SF0">
    <property type="entry name" value="PYRIDOXINE-5'-PHOSPHATE OXIDASE"/>
    <property type="match status" value="1"/>
</dbReference>
<keyword evidence="3 5" id="KW-0288">FMN</keyword>
<dbReference type="Proteomes" id="UP000515511">
    <property type="component" value="Chromosome"/>
</dbReference>
<evidence type="ECO:0000313" key="10">
    <source>
        <dbReference type="Proteomes" id="UP000515511"/>
    </source>
</evidence>
<gene>
    <name evidence="9" type="primary">pdxH</name>
    <name evidence="9" type="ORF">F1C12_15950</name>
</gene>
<feature type="binding site" evidence="5">
    <location>
        <position position="191"/>
    </location>
    <ligand>
        <name>FMN</name>
        <dbReference type="ChEBI" id="CHEBI:58210"/>
    </ligand>
</feature>
<dbReference type="GO" id="GO:0004733">
    <property type="term" value="F:pyridoxamine phosphate oxidase activity"/>
    <property type="evidence" value="ECO:0007669"/>
    <property type="project" value="UniProtKB-EC"/>
</dbReference>
<dbReference type="PIRSF" id="PIRSF000190">
    <property type="entry name" value="Pyd_amn-ph_oxd"/>
    <property type="match status" value="1"/>
</dbReference>
<dbReference type="AlphaFoldDB" id="A0A7G6YD91"/>
<dbReference type="EMBL" id="CP043641">
    <property type="protein sequence ID" value="QNE36456.1"/>
    <property type="molecule type" value="Genomic_DNA"/>
</dbReference>
<comment type="cofactor">
    <cofactor evidence="5">
        <name>FMN</name>
        <dbReference type="ChEBI" id="CHEBI:58210"/>
    </cofactor>
    <text evidence="5">Binds 1 FMN per subunit.</text>
</comment>
<dbReference type="NCBIfam" id="NF004231">
    <property type="entry name" value="PRK05679.1"/>
    <property type="match status" value="1"/>
</dbReference>
<feature type="region of interest" description="Disordered" evidence="6">
    <location>
        <begin position="1"/>
        <end position="20"/>
    </location>
</feature>
<keyword evidence="2" id="KW-0285">Flavoprotein</keyword>
<dbReference type="InterPro" id="IPR012349">
    <property type="entry name" value="Split_barrel_FMN-bd"/>
</dbReference>
<evidence type="ECO:0000259" key="8">
    <source>
        <dbReference type="Pfam" id="PF10590"/>
    </source>
</evidence>
<feature type="domain" description="Pyridoxamine 5'-phosphate oxidase N-terminal" evidence="7">
    <location>
        <begin position="34"/>
        <end position="155"/>
    </location>
</feature>